<accession>A0ACB6S2E9</accession>
<organism evidence="1 2">
    <name type="scientific">Macroventuria anomochaeta</name>
    <dbReference type="NCBI Taxonomy" id="301207"/>
    <lineage>
        <taxon>Eukaryota</taxon>
        <taxon>Fungi</taxon>
        <taxon>Dikarya</taxon>
        <taxon>Ascomycota</taxon>
        <taxon>Pezizomycotina</taxon>
        <taxon>Dothideomycetes</taxon>
        <taxon>Pleosporomycetidae</taxon>
        <taxon>Pleosporales</taxon>
        <taxon>Pleosporineae</taxon>
        <taxon>Didymellaceae</taxon>
        <taxon>Macroventuria</taxon>
    </lineage>
</organism>
<dbReference type="EMBL" id="MU006717">
    <property type="protein sequence ID" value="KAF2627307.1"/>
    <property type="molecule type" value="Genomic_DNA"/>
</dbReference>
<evidence type="ECO:0000313" key="1">
    <source>
        <dbReference type="EMBL" id="KAF2627307.1"/>
    </source>
</evidence>
<evidence type="ECO:0000313" key="2">
    <source>
        <dbReference type="Proteomes" id="UP000799754"/>
    </source>
</evidence>
<gene>
    <name evidence="1" type="ORF">BU25DRAFT_440110</name>
</gene>
<protein>
    <submittedName>
        <fullName evidence="1">Uncharacterized protein</fullName>
    </submittedName>
</protein>
<name>A0ACB6S2E9_9PLEO</name>
<dbReference type="Proteomes" id="UP000799754">
    <property type="component" value="Unassembled WGS sequence"/>
</dbReference>
<comment type="caution">
    <text evidence="1">The sequence shown here is derived from an EMBL/GenBank/DDBJ whole genome shotgun (WGS) entry which is preliminary data.</text>
</comment>
<proteinExistence type="predicted"/>
<sequence>MADVGFRNPFVLHLMFALTALHLAHCRPDRREQYVTTADHHYERALVLVTPEIVNLNPSNCDAVLLAVQIICFISWGRGPQPGEYLAFGRDKKSDWLMMFRGIRTTSASIERQQFVKTRAPAVQSKNRPLPAQEVPEEYEKQLNELREHVDFVSKDTPDHDDNVQAVDILREMYDNRYQGTDTEYHVTFGWLYRMTDSYLERLQQRDPIPMIIYAHFVVLIRVLDQFWYMQGWTHHVMSGIWELLPREHRAWLDWPIKRVGWVKP</sequence>
<keyword evidence="2" id="KW-1185">Reference proteome</keyword>
<reference evidence="1" key="1">
    <citation type="journal article" date="2020" name="Stud. Mycol.">
        <title>101 Dothideomycetes genomes: a test case for predicting lifestyles and emergence of pathogens.</title>
        <authorList>
            <person name="Haridas S."/>
            <person name="Albert R."/>
            <person name="Binder M."/>
            <person name="Bloem J."/>
            <person name="Labutti K."/>
            <person name="Salamov A."/>
            <person name="Andreopoulos B."/>
            <person name="Baker S."/>
            <person name="Barry K."/>
            <person name="Bills G."/>
            <person name="Bluhm B."/>
            <person name="Cannon C."/>
            <person name="Castanera R."/>
            <person name="Culley D."/>
            <person name="Daum C."/>
            <person name="Ezra D."/>
            <person name="Gonzalez J."/>
            <person name="Henrissat B."/>
            <person name="Kuo A."/>
            <person name="Liang C."/>
            <person name="Lipzen A."/>
            <person name="Lutzoni F."/>
            <person name="Magnuson J."/>
            <person name="Mondo S."/>
            <person name="Nolan M."/>
            <person name="Ohm R."/>
            <person name="Pangilinan J."/>
            <person name="Park H.-J."/>
            <person name="Ramirez L."/>
            <person name="Alfaro M."/>
            <person name="Sun H."/>
            <person name="Tritt A."/>
            <person name="Yoshinaga Y."/>
            <person name="Zwiers L.-H."/>
            <person name="Turgeon B."/>
            <person name="Goodwin S."/>
            <person name="Spatafora J."/>
            <person name="Crous P."/>
            <person name="Grigoriev I."/>
        </authorList>
    </citation>
    <scope>NUCLEOTIDE SEQUENCE</scope>
    <source>
        <strain evidence="1">CBS 525.71</strain>
    </source>
</reference>